<dbReference type="GO" id="GO:0005778">
    <property type="term" value="C:peroxisomal membrane"/>
    <property type="evidence" value="ECO:0007669"/>
    <property type="project" value="TreeGrafter"/>
</dbReference>
<keyword evidence="6 8" id="KW-0802">TPR repeat</keyword>
<gene>
    <name evidence="10" type="primary">PEX5</name>
    <name evidence="10" type="ORF">HK099_000986</name>
</gene>
<keyword evidence="4" id="KW-0963">Cytoplasm</keyword>
<dbReference type="InterPro" id="IPR019734">
    <property type="entry name" value="TPR_rpt"/>
</dbReference>
<feature type="repeat" description="TPR" evidence="8">
    <location>
        <begin position="413"/>
        <end position="446"/>
    </location>
</feature>
<evidence type="ECO:0000256" key="1">
    <source>
        <dbReference type="ARBA" id="ARBA00004275"/>
    </source>
</evidence>
<keyword evidence="7" id="KW-0576">Peroxisome</keyword>
<evidence type="ECO:0000256" key="6">
    <source>
        <dbReference type="ARBA" id="ARBA00022803"/>
    </source>
</evidence>
<dbReference type="PROSITE" id="PS50005">
    <property type="entry name" value="TPR"/>
    <property type="match status" value="3"/>
</dbReference>
<reference evidence="10" key="1">
    <citation type="submission" date="2020-05" db="EMBL/GenBank/DDBJ databases">
        <title>Phylogenomic resolution of chytrid fungi.</title>
        <authorList>
            <person name="Stajich J.E."/>
            <person name="Amses K."/>
            <person name="Simmons R."/>
            <person name="Seto K."/>
            <person name="Myers J."/>
            <person name="Bonds A."/>
            <person name="Quandt C.A."/>
            <person name="Barry K."/>
            <person name="Liu P."/>
            <person name="Grigoriev I."/>
            <person name="Longcore J.E."/>
            <person name="James T.Y."/>
        </authorList>
    </citation>
    <scope>NUCLEOTIDE SEQUENCE</scope>
    <source>
        <strain evidence="10">JEL0476</strain>
    </source>
</reference>
<dbReference type="EMBL" id="JADGJW010001251">
    <property type="protein sequence ID" value="KAJ3204937.1"/>
    <property type="molecule type" value="Genomic_DNA"/>
</dbReference>
<keyword evidence="5" id="KW-0677">Repeat</keyword>
<evidence type="ECO:0000256" key="4">
    <source>
        <dbReference type="ARBA" id="ARBA00022490"/>
    </source>
</evidence>
<accession>A0AAD5TUT4</accession>
<evidence type="ECO:0000313" key="10">
    <source>
        <dbReference type="EMBL" id="KAJ3204937.1"/>
    </source>
</evidence>
<dbReference type="InterPro" id="IPR011990">
    <property type="entry name" value="TPR-like_helical_dom_sf"/>
</dbReference>
<dbReference type="GO" id="GO:0005829">
    <property type="term" value="C:cytosol"/>
    <property type="evidence" value="ECO:0007669"/>
    <property type="project" value="TreeGrafter"/>
</dbReference>
<dbReference type="Proteomes" id="UP001211065">
    <property type="component" value="Unassembled WGS sequence"/>
</dbReference>
<organism evidence="10 11">
    <name type="scientific">Clydaea vesicula</name>
    <dbReference type="NCBI Taxonomy" id="447962"/>
    <lineage>
        <taxon>Eukaryota</taxon>
        <taxon>Fungi</taxon>
        <taxon>Fungi incertae sedis</taxon>
        <taxon>Chytridiomycota</taxon>
        <taxon>Chytridiomycota incertae sedis</taxon>
        <taxon>Chytridiomycetes</taxon>
        <taxon>Lobulomycetales</taxon>
        <taxon>Lobulomycetaceae</taxon>
        <taxon>Clydaea</taxon>
    </lineage>
</organism>
<feature type="region of interest" description="Disordered" evidence="9">
    <location>
        <begin position="17"/>
        <end position="42"/>
    </location>
</feature>
<dbReference type="SMART" id="SM00028">
    <property type="entry name" value="TPR"/>
    <property type="match status" value="4"/>
</dbReference>
<dbReference type="Gene3D" id="1.25.40.10">
    <property type="entry name" value="Tetratricopeptide repeat domain"/>
    <property type="match status" value="1"/>
</dbReference>
<evidence type="ECO:0000256" key="7">
    <source>
        <dbReference type="ARBA" id="ARBA00023140"/>
    </source>
</evidence>
<keyword evidence="11" id="KW-1185">Reference proteome</keyword>
<proteinExistence type="inferred from homology"/>
<evidence type="ECO:0000256" key="5">
    <source>
        <dbReference type="ARBA" id="ARBA00022737"/>
    </source>
</evidence>
<comment type="similarity">
    <text evidence="3">Belongs to the peroxisomal targeting signal receptor family.</text>
</comment>
<dbReference type="PANTHER" id="PTHR10130:SF0">
    <property type="entry name" value="GH08708P"/>
    <property type="match status" value="1"/>
</dbReference>
<evidence type="ECO:0000256" key="2">
    <source>
        <dbReference type="ARBA" id="ARBA00004496"/>
    </source>
</evidence>
<dbReference type="PANTHER" id="PTHR10130">
    <property type="entry name" value="PEROXISOMAL TARGETING SIGNAL 1 RECEPTOR PEX5"/>
    <property type="match status" value="1"/>
</dbReference>
<dbReference type="GO" id="GO:0016560">
    <property type="term" value="P:protein import into peroxisome matrix, docking"/>
    <property type="evidence" value="ECO:0007669"/>
    <property type="project" value="TreeGrafter"/>
</dbReference>
<evidence type="ECO:0000256" key="3">
    <source>
        <dbReference type="ARBA" id="ARBA00005348"/>
    </source>
</evidence>
<dbReference type="Pfam" id="PF13432">
    <property type="entry name" value="TPR_16"/>
    <property type="match status" value="2"/>
</dbReference>
<dbReference type="GO" id="GO:0005052">
    <property type="term" value="F:peroxisome matrix targeting signal-1 binding"/>
    <property type="evidence" value="ECO:0007669"/>
    <property type="project" value="TreeGrafter"/>
</dbReference>
<dbReference type="AlphaFoldDB" id="A0AAD5TUT4"/>
<feature type="non-terminal residue" evidence="10">
    <location>
        <position position="558"/>
    </location>
</feature>
<dbReference type="SUPFAM" id="SSF48452">
    <property type="entry name" value="TPR-like"/>
    <property type="match status" value="1"/>
</dbReference>
<name>A0AAD5TUT4_9FUNG</name>
<comment type="subcellular location">
    <subcellularLocation>
        <location evidence="2">Cytoplasm</location>
    </subcellularLocation>
    <subcellularLocation>
        <location evidence="1">Peroxisome</location>
    </subcellularLocation>
</comment>
<feature type="repeat" description="TPR" evidence="8">
    <location>
        <begin position="300"/>
        <end position="333"/>
    </location>
</feature>
<evidence type="ECO:0000313" key="11">
    <source>
        <dbReference type="Proteomes" id="UP001211065"/>
    </source>
</evidence>
<protein>
    <submittedName>
        <fullName evidence="10">Peroxisomal membrane signal receptor PTS1</fullName>
    </submittedName>
</protein>
<dbReference type="InterPro" id="IPR024111">
    <property type="entry name" value="PEX5/PEX5L"/>
</dbReference>
<comment type="caution">
    <text evidence="10">The sequence shown here is derived from an EMBL/GenBank/DDBJ whole genome shotgun (WGS) entry which is preliminary data.</text>
</comment>
<evidence type="ECO:0000256" key="8">
    <source>
        <dbReference type="PROSITE-ProRule" id="PRU00339"/>
    </source>
</evidence>
<feature type="repeat" description="TPR" evidence="8">
    <location>
        <begin position="447"/>
        <end position="480"/>
    </location>
</feature>
<sequence length="558" mass="62981">MADCSTGSSLQMLSKQLERDSSLHQDSFSQKQERRQINRTGDFSENLVNDFIQQNRPENFNNQNVNANFQFRQMGNELHNILDSRGSIEHLQDGWANEFEKFKAHPINGDFSEMENAYKQYQKPVNWNSEFLENKANFDKQHFNERDTAVLEEAWSEQFATVEESFEKAWKGKEADTTTWDKEFEELISTPGALQDPMGNVDWAEQFQQTWKEVNGGADPDWQEDFDQYLSTGGFNESLNMNELDPVTGPLLEYTFETENPYLSHPDPLSEATKLLNSGTTLSAAALALEAAVQQNPKNSDAWMQLGILQAENEKETPAMSALQHAVKENPLNEKALLSLSVSYTNENMDVQAFATLERWFKITYPSIVESKPIAESVTSTALHARITDLFLEAARLGGNLRVGGEVLHGIDPDVQVGLGVLFYNSHEYEKAIDCFNAALSARPEDYRLWNKLGATLANSGQSELAIDAYYKALEINPTYVRGRYNLGVSCINIGCFKEAAEHLLGALSMHVIHEQSAVDNDGNPVVTNVSKTLWDTLRRTFILMDRRDLSDRALISQ</sequence>
<evidence type="ECO:0000256" key="9">
    <source>
        <dbReference type="SAM" id="MobiDB-lite"/>
    </source>
</evidence>
<keyword evidence="10" id="KW-0675">Receptor</keyword>